<evidence type="ECO:0000256" key="3">
    <source>
        <dbReference type="ARBA" id="ARBA00022723"/>
    </source>
</evidence>
<feature type="compositionally biased region" description="Polar residues" evidence="8">
    <location>
        <begin position="119"/>
        <end position="135"/>
    </location>
</feature>
<reference evidence="9" key="1">
    <citation type="submission" date="2022-07" db="EMBL/GenBank/DDBJ databases">
        <title>Phylogenomic reconstructions and comparative analyses of Kickxellomycotina fungi.</title>
        <authorList>
            <person name="Reynolds N.K."/>
            <person name="Stajich J.E."/>
            <person name="Barry K."/>
            <person name="Grigoriev I.V."/>
            <person name="Crous P."/>
            <person name="Smith M.E."/>
        </authorList>
    </citation>
    <scope>NUCLEOTIDE SEQUENCE</scope>
    <source>
        <strain evidence="9">RSA 861</strain>
    </source>
</reference>
<dbReference type="Proteomes" id="UP001150569">
    <property type="component" value="Unassembled WGS sequence"/>
</dbReference>
<dbReference type="InterPro" id="IPR040366">
    <property type="entry name" value="Nab2/ZC3H14"/>
</dbReference>
<evidence type="ECO:0008006" key="11">
    <source>
        <dbReference type="Google" id="ProtNLM"/>
    </source>
</evidence>
<dbReference type="Gene3D" id="4.10.1000.40">
    <property type="match status" value="2"/>
</dbReference>
<dbReference type="AlphaFoldDB" id="A0A9W8A583"/>
<dbReference type="GO" id="GO:0005737">
    <property type="term" value="C:cytoplasm"/>
    <property type="evidence" value="ECO:0007669"/>
    <property type="project" value="TreeGrafter"/>
</dbReference>
<dbReference type="Pfam" id="PF14608">
    <property type="entry name" value="zf-CCCH_2"/>
    <property type="match status" value="3"/>
</dbReference>
<evidence type="ECO:0000256" key="7">
    <source>
        <dbReference type="ARBA" id="ARBA00023242"/>
    </source>
</evidence>
<gene>
    <name evidence="9" type="ORF">IWQ60_007473</name>
</gene>
<evidence type="ECO:0000256" key="4">
    <source>
        <dbReference type="ARBA" id="ARBA00022737"/>
    </source>
</evidence>
<sequence>MDSQAAVLLKEQFSHQFGMNITDIEPIADFFIALVENGKPLDLVHHEMVEMMGEIYNPEVGAWGYTLVRQGPAALATPQWQQTPEAVPEASSDFAPPSHQDAPAPHSPEPLVSAFAESSRFSQPPTSGATDSSRPVASRISIVGSGHGRSPRSGPVRRDADRALHTKTGGRVSKQVPHRSMMQRVGGRVGSPDIDAEAFGGPMGFPRAVGREHDGVRSQSRRKARCPEWPKCTNPQTCTYHHPTRLCSRYPDCPYTAAACDYVHPEISTPAAPVSVAPVACRFGVHCTNPHCRFAHPAPAAAHIGQAPVCMYHPNCLRPGCTFTHPGRSETTVDKIPIFCRDGADCKRPGCHFTHPGEKTIKCKHNVYCVRKDCPYEHDRPASGDAEKTHISDRPFAGAAEETMAVDPATASMTIDNAQ</sequence>
<dbReference type="PANTHER" id="PTHR14738:SF29">
    <property type="entry name" value="ZINC FINGER CCCH DOMAIN-CONTAINING PROTEIN 14"/>
    <property type="match status" value="1"/>
</dbReference>
<dbReference type="GO" id="GO:0008143">
    <property type="term" value="F:poly(A) binding"/>
    <property type="evidence" value="ECO:0007669"/>
    <property type="project" value="InterPro"/>
</dbReference>
<keyword evidence="10" id="KW-1185">Reference proteome</keyword>
<comment type="caution">
    <text evidence="9">The sequence shown here is derived from an EMBL/GenBank/DDBJ whole genome shotgun (WGS) entry which is preliminary data.</text>
</comment>
<dbReference type="GO" id="GO:0008270">
    <property type="term" value="F:zinc ion binding"/>
    <property type="evidence" value="ECO:0007669"/>
    <property type="project" value="UniProtKB-KW"/>
</dbReference>
<evidence type="ECO:0000256" key="8">
    <source>
        <dbReference type="SAM" id="MobiDB-lite"/>
    </source>
</evidence>
<keyword evidence="4" id="KW-0677">Repeat</keyword>
<dbReference type="OrthoDB" id="438553at2759"/>
<accession>A0A9W8A583</accession>
<dbReference type="GO" id="GO:0005634">
    <property type="term" value="C:nucleus"/>
    <property type="evidence" value="ECO:0007669"/>
    <property type="project" value="UniProtKB-SubCell"/>
</dbReference>
<evidence type="ECO:0000313" key="9">
    <source>
        <dbReference type="EMBL" id="KAJ1918515.1"/>
    </source>
</evidence>
<feature type="region of interest" description="Disordered" evidence="8">
    <location>
        <begin position="76"/>
        <end position="174"/>
    </location>
</feature>
<keyword evidence="5" id="KW-0863">Zinc-finger</keyword>
<comment type="subcellular location">
    <subcellularLocation>
        <location evidence="1">Nucleus</location>
    </subcellularLocation>
</comment>
<comment type="similarity">
    <text evidence="2">Belongs to the ZC3H14 family.</text>
</comment>
<keyword evidence="6" id="KW-0862">Zinc</keyword>
<evidence type="ECO:0000256" key="2">
    <source>
        <dbReference type="ARBA" id="ARBA00008423"/>
    </source>
</evidence>
<keyword evidence="7" id="KW-0539">Nucleus</keyword>
<evidence type="ECO:0000256" key="5">
    <source>
        <dbReference type="ARBA" id="ARBA00022771"/>
    </source>
</evidence>
<organism evidence="9 10">
    <name type="scientific">Tieghemiomyces parasiticus</name>
    <dbReference type="NCBI Taxonomy" id="78921"/>
    <lineage>
        <taxon>Eukaryota</taxon>
        <taxon>Fungi</taxon>
        <taxon>Fungi incertae sedis</taxon>
        <taxon>Zoopagomycota</taxon>
        <taxon>Kickxellomycotina</taxon>
        <taxon>Dimargaritomycetes</taxon>
        <taxon>Dimargaritales</taxon>
        <taxon>Dimargaritaceae</taxon>
        <taxon>Tieghemiomyces</taxon>
    </lineage>
</organism>
<dbReference type="GO" id="GO:0043488">
    <property type="term" value="P:regulation of mRNA stability"/>
    <property type="evidence" value="ECO:0007669"/>
    <property type="project" value="InterPro"/>
</dbReference>
<evidence type="ECO:0000313" key="10">
    <source>
        <dbReference type="Proteomes" id="UP001150569"/>
    </source>
</evidence>
<dbReference type="EMBL" id="JANBPT010000501">
    <property type="protein sequence ID" value="KAJ1918515.1"/>
    <property type="molecule type" value="Genomic_DNA"/>
</dbReference>
<keyword evidence="3" id="KW-0479">Metal-binding</keyword>
<name>A0A9W8A583_9FUNG</name>
<protein>
    <recommendedName>
        <fullName evidence="11">C3H1-type domain-containing protein</fullName>
    </recommendedName>
</protein>
<dbReference type="PANTHER" id="PTHR14738">
    <property type="entry name" value="ZINC FINGER CCCH DOMAIN-CONTAINING PROTEIN 14"/>
    <property type="match status" value="1"/>
</dbReference>
<evidence type="ECO:0000256" key="6">
    <source>
        <dbReference type="ARBA" id="ARBA00022833"/>
    </source>
</evidence>
<dbReference type="Gene3D" id="4.10.1000.30">
    <property type="match status" value="1"/>
</dbReference>
<evidence type="ECO:0000256" key="1">
    <source>
        <dbReference type="ARBA" id="ARBA00004123"/>
    </source>
</evidence>
<proteinExistence type="inferred from homology"/>